<reference evidence="2 3" key="1">
    <citation type="submission" date="2021-03" db="EMBL/GenBank/DDBJ databases">
        <authorList>
            <person name="King G.J."/>
            <person name="Bancroft I."/>
            <person name="Baten A."/>
            <person name="Bloomfield J."/>
            <person name="Borpatragohain P."/>
            <person name="He Z."/>
            <person name="Irish N."/>
            <person name="Irwin J."/>
            <person name="Liu K."/>
            <person name="Mauleon R.P."/>
            <person name="Moore J."/>
            <person name="Morris R."/>
            <person name="Ostergaard L."/>
            <person name="Wang B."/>
            <person name="Wells R."/>
        </authorList>
    </citation>
    <scope>NUCLEOTIDE SEQUENCE [LARGE SCALE GENOMIC DNA]</scope>
    <source>
        <strain evidence="2">R-o-18</strain>
        <tissue evidence="2">Leaf</tissue>
    </source>
</reference>
<dbReference type="EMBL" id="JADBGQ010000007">
    <property type="protein sequence ID" value="KAG5388931.1"/>
    <property type="molecule type" value="Genomic_DNA"/>
</dbReference>
<evidence type="ECO:0000256" key="1">
    <source>
        <dbReference type="SAM" id="MobiDB-lite"/>
    </source>
</evidence>
<evidence type="ECO:0000313" key="3">
    <source>
        <dbReference type="Proteomes" id="UP000823674"/>
    </source>
</evidence>
<dbReference type="Proteomes" id="UP000823674">
    <property type="component" value="Chromosome A08"/>
</dbReference>
<sequence length="409" mass="46469">MEDFLDLEEFLELEDGGKLEDLDSSREVTMKDFLELEEWLEDMDQNSEKKLDDDQHTSRADLETSPKASIDRHQPNDDRQPTHIIDQRPPYFIDRHSADNIYLHPHSIIDRHTPEIKKLLGFTKSEEIHDPVKFVVPCAVVEVEFPIPPDRSIQSEVDTDPIYAISNDINKPASINATTSPSIDNGLVLKQKESDVCENILMDAPPRDQISLGGKRRRNWKKRKRTKGGSQLSLISHFSDGVRKSRVHSRCFSQPFAKLRALLIAEMIDKGEDTSTDETISTSIDNTSATSIDCHFIVSIDTDINEQEPKLTSNTKVDTTACLGACDGLSSSKESFYFFPSEIRLHVLEACHKLAMDEAFFKERMKRRWISLIDSTKSQEMLVFTERSNKGSLFGFDQEIPESTTSGDD</sequence>
<gene>
    <name evidence="2" type="primary">A08p014820.1_BraROA</name>
    <name evidence="2" type="ORF">IGI04_030472</name>
</gene>
<name>A0ABQ7LT74_BRACM</name>
<organism evidence="2 3">
    <name type="scientific">Brassica rapa subsp. trilocularis</name>
    <dbReference type="NCBI Taxonomy" id="1813537"/>
    <lineage>
        <taxon>Eukaryota</taxon>
        <taxon>Viridiplantae</taxon>
        <taxon>Streptophyta</taxon>
        <taxon>Embryophyta</taxon>
        <taxon>Tracheophyta</taxon>
        <taxon>Spermatophyta</taxon>
        <taxon>Magnoliopsida</taxon>
        <taxon>eudicotyledons</taxon>
        <taxon>Gunneridae</taxon>
        <taxon>Pentapetalae</taxon>
        <taxon>rosids</taxon>
        <taxon>malvids</taxon>
        <taxon>Brassicales</taxon>
        <taxon>Brassicaceae</taxon>
        <taxon>Brassiceae</taxon>
        <taxon>Brassica</taxon>
    </lineage>
</organism>
<feature type="compositionally biased region" description="Basic and acidic residues" evidence="1">
    <location>
        <begin position="46"/>
        <end position="81"/>
    </location>
</feature>
<comment type="caution">
    <text evidence="2">The sequence shown here is derived from an EMBL/GenBank/DDBJ whole genome shotgun (WGS) entry which is preliminary data.</text>
</comment>
<keyword evidence="3" id="KW-1185">Reference proteome</keyword>
<proteinExistence type="predicted"/>
<accession>A0ABQ7LT74</accession>
<feature type="region of interest" description="Disordered" evidence="1">
    <location>
        <begin position="44"/>
        <end position="84"/>
    </location>
</feature>
<evidence type="ECO:0000313" key="2">
    <source>
        <dbReference type="EMBL" id="KAG5388931.1"/>
    </source>
</evidence>
<protein>
    <submittedName>
        <fullName evidence="2">Uncharacterized protein</fullName>
    </submittedName>
</protein>